<keyword evidence="1" id="KW-1133">Transmembrane helix</keyword>
<name>A0A4S4BTH5_9BACL</name>
<dbReference type="Pfam" id="PF07187">
    <property type="entry name" value="DUF1405"/>
    <property type="match status" value="1"/>
</dbReference>
<feature type="transmembrane region" description="Helical" evidence="1">
    <location>
        <begin position="86"/>
        <end position="112"/>
    </location>
</feature>
<accession>A0A4S4BTH5</accession>
<keyword evidence="1" id="KW-0472">Membrane</keyword>
<dbReference type="PANTHER" id="PTHR40042">
    <property type="entry name" value="HYPOTHETICAL MEMBRANE SPANNING PROTEIN"/>
    <property type="match status" value="1"/>
</dbReference>
<feature type="transmembrane region" description="Helical" evidence="1">
    <location>
        <begin position="185"/>
        <end position="206"/>
    </location>
</feature>
<dbReference type="EMBL" id="SSOB01000016">
    <property type="protein sequence ID" value="THF78394.1"/>
    <property type="molecule type" value="Genomic_DNA"/>
</dbReference>
<keyword evidence="3" id="KW-1185">Reference proteome</keyword>
<evidence type="ECO:0000256" key="1">
    <source>
        <dbReference type="SAM" id="Phobius"/>
    </source>
</evidence>
<sequence>MTWRQWLSREVLTHRSLMAILMICYIPGTIYGYYWYENQLRETWNSNPLWQLPFVPDSPTASLFFALALLWLWLRPEPSVHPFVRGVRGVLEALAVVTSLKYGIWACAIIFLGAAQGDTIEPSSWMLVFSHGAMAICAVLYGRFFHYGGIAIAVAAAWTFLNDSVDYGFDVYPYLPYELKNDVTGIAWFTFLLTAFSVFVATWAKFGPTWERGLRIAEDKRF</sequence>
<evidence type="ECO:0000313" key="2">
    <source>
        <dbReference type="EMBL" id="THF78394.1"/>
    </source>
</evidence>
<dbReference type="OrthoDB" id="152213at2"/>
<feature type="transmembrane region" description="Helical" evidence="1">
    <location>
        <begin position="54"/>
        <end position="74"/>
    </location>
</feature>
<organism evidence="2 3">
    <name type="scientific">Cohnella fermenti</name>
    <dbReference type="NCBI Taxonomy" id="2565925"/>
    <lineage>
        <taxon>Bacteria</taxon>
        <taxon>Bacillati</taxon>
        <taxon>Bacillota</taxon>
        <taxon>Bacilli</taxon>
        <taxon>Bacillales</taxon>
        <taxon>Paenibacillaceae</taxon>
        <taxon>Cohnella</taxon>
    </lineage>
</organism>
<dbReference type="RefSeq" id="WP_136370490.1">
    <property type="nucleotide sequence ID" value="NZ_SSOB01000016.1"/>
</dbReference>
<protein>
    <submittedName>
        <fullName evidence="2">DUF1405 domain-containing protein</fullName>
    </submittedName>
</protein>
<dbReference type="InterPro" id="IPR009845">
    <property type="entry name" value="DUF1405"/>
</dbReference>
<gene>
    <name evidence="2" type="ORF">E6C55_14385</name>
</gene>
<feature type="transmembrane region" description="Helical" evidence="1">
    <location>
        <begin position="124"/>
        <end position="141"/>
    </location>
</feature>
<proteinExistence type="predicted"/>
<dbReference type="Proteomes" id="UP000310636">
    <property type="component" value="Unassembled WGS sequence"/>
</dbReference>
<feature type="transmembrane region" description="Helical" evidence="1">
    <location>
        <begin position="148"/>
        <end position="165"/>
    </location>
</feature>
<evidence type="ECO:0000313" key="3">
    <source>
        <dbReference type="Proteomes" id="UP000310636"/>
    </source>
</evidence>
<comment type="caution">
    <text evidence="2">The sequence shown here is derived from an EMBL/GenBank/DDBJ whole genome shotgun (WGS) entry which is preliminary data.</text>
</comment>
<dbReference type="AlphaFoldDB" id="A0A4S4BTH5"/>
<dbReference type="PANTHER" id="PTHR40042:SF1">
    <property type="entry name" value="DUF1405 DOMAIN-CONTAINING PROTEIN"/>
    <property type="match status" value="1"/>
</dbReference>
<reference evidence="2 3" key="1">
    <citation type="submission" date="2019-04" db="EMBL/GenBank/DDBJ databases">
        <title>Cohnella sp. nov. isolated from preserved vegetables.</title>
        <authorList>
            <person name="Lin S.-Y."/>
            <person name="Hung M.-H."/>
            <person name="Young C.-C."/>
        </authorList>
    </citation>
    <scope>NUCLEOTIDE SEQUENCE [LARGE SCALE GENOMIC DNA]</scope>
    <source>
        <strain evidence="2 3">CC-MHH1044</strain>
    </source>
</reference>
<keyword evidence="1" id="KW-0812">Transmembrane</keyword>
<feature type="transmembrane region" description="Helical" evidence="1">
    <location>
        <begin position="12"/>
        <end position="34"/>
    </location>
</feature>